<organism evidence="1">
    <name type="scientific">marine sediment metagenome</name>
    <dbReference type="NCBI Taxonomy" id="412755"/>
    <lineage>
        <taxon>unclassified sequences</taxon>
        <taxon>metagenomes</taxon>
        <taxon>ecological metagenomes</taxon>
    </lineage>
</organism>
<accession>X1VKR2</accession>
<proteinExistence type="predicted"/>
<protein>
    <submittedName>
        <fullName evidence="1">Uncharacterized protein</fullName>
    </submittedName>
</protein>
<reference evidence="1" key="1">
    <citation type="journal article" date="2014" name="Front. Microbiol.">
        <title>High frequency of phylogenetically diverse reductive dehalogenase-homologous genes in deep subseafloor sedimentary metagenomes.</title>
        <authorList>
            <person name="Kawai M."/>
            <person name="Futagami T."/>
            <person name="Toyoda A."/>
            <person name="Takaki Y."/>
            <person name="Nishi S."/>
            <person name="Hori S."/>
            <person name="Arai W."/>
            <person name="Tsubouchi T."/>
            <person name="Morono Y."/>
            <person name="Uchiyama I."/>
            <person name="Ito T."/>
            <person name="Fujiyama A."/>
            <person name="Inagaki F."/>
            <person name="Takami H."/>
        </authorList>
    </citation>
    <scope>NUCLEOTIDE SEQUENCE</scope>
    <source>
        <strain evidence="1">Expedition CK06-06</strain>
    </source>
</reference>
<evidence type="ECO:0000313" key="1">
    <source>
        <dbReference type="EMBL" id="GAJ08695.1"/>
    </source>
</evidence>
<dbReference type="AlphaFoldDB" id="X1VKR2"/>
<gene>
    <name evidence="1" type="ORF">S12H4_41714</name>
</gene>
<comment type="caution">
    <text evidence="1">The sequence shown here is derived from an EMBL/GenBank/DDBJ whole genome shotgun (WGS) entry which is preliminary data.</text>
</comment>
<sequence length="40" mass="4454">MTTKQCLEDLIKYLEGLDYISSKKKAELIATLHRGPGDSS</sequence>
<dbReference type="EMBL" id="BARW01025449">
    <property type="protein sequence ID" value="GAJ08695.1"/>
    <property type="molecule type" value="Genomic_DNA"/>
</dbReference>
<name>X1VKR2_9ZZZZ</name>